<gene>
    <name evidence="2" type="ORF">DS837_10865</name>
</gene>
<accession>A0A6L3B2P0</accession>
<reference evidence="2 3" key="1">
    <citation type="submission" date="2018-07" db="EMBL/GenBank/DDBJ databases">
        <title>Genome sequence of Roseomonas fauriae ATCC 49958.</title>
        <authorList>
            <person name="Sant'Anna F.H."/>
            <person name="Baldani J.I."/>
            <person name="Zilli J.E."/>
            <person name="Reis V.M."/>
            <person name="Hartmann A."/>
            <person name="Cruz L."/>
            <person name="de Souza E.M."/>
            <person name="de Oliveira Pedrosa F."/>
            <person name="Passaglia L.M.P."/>
        </authorList>
    </citation>
    <scope>NUCLEOTIDE SEQUENCE [LARGE SCALE GENOMIC DNA]</scope>
    <source>
        <strain evidence="2 3">ATCC 49958</strain>
    </source>
</reference>
<dbReference type="AlphaFoldDB" id="A0A6L3B2P0"/>
<sequence length="146" mass="15781">MARGRPKAVDGGKTVALYLDAKVDGWIDRMTAVTGGNRSLAAALAMNTHRAVTEAYEPLLDREERRRVLNALNGVAMHQTPPEAWRGALLGNLLADDEDAATGDLVAKLRALPRWEMVLLVQWALLAWIAIGAGVDIGRFLDGEAP</sequence>
<feature type="transmembrane region" description="Helical" evidence="1">
    <location>
        <begin position="118"/>
        <end position="141"/>
    </location>
</feature>
<protein>
    <submittedName>
        <fullName evidence="2">Uncharacterized protein</fullName>
    </submittedName>
</protein>
<evidence type="ECO:0000313" key="3">
    <source>
        <dbReference type="Proteomes" id="UP000476837"/>
    </source>
</evidence>
<dbReference type="RefSeq" id="WP_149164764.1">
    <property type="nucleotide sequence ID" value="NZ_QOKV01000005.1"/>
</dbReference>
<evidence type="ECO:0000313" key="2">
    <source>
        <dbReference type="EMBL" id="KAA0686191.1"/>
    </source>
</evidence>
<comment type="caution">
    <text evidence="2">The sequence shown here is derived from an EMBL/GenBank/DDBJ whole genome shotgun (WGS) entry which is preliminary data.</text>
</comment>
<keyword evidence="1" id="KW-0472">Membrane</keyword>
<keyword evidence="1" id="KW-0812">Transmembrane</keyword>
<name>A0A6L3B2P0_AZOBR</name>
<dbReference type="Proteomes" id="UP000476837">
    <property type="component" value="Unassembled WGS sequence"/>
</dbReference>
<proteinExistence type="predicted"/>
<organism evidence="2 3">
    <name type="scientific">Azospirillum brasilense</name>
    <dbReference type="NCBI Taxonomy" id="192"/>
    <lineage>
        <taxon>Bacteria</taxon>
        <taxon>Pseudomonadati</taxon>
        <taxon>Pseudomonadota</taxon>
        <taxon>Alphaproteobacteria</taxon>
        <taxon>Rhodospirillales</taxon>
        <taxon>Azospirillaceae</taxon>
        <taxon>Azospirillum</taxon>
    </lineage>
</organism>
<keyword evidence="1" id="KW-1133">Transmembrane helix</keyword>
<dbReference type="EMBL" id="QOKV01000005">
    <property type="protein sequence ID" value="KAA0686191.1"/>
    <property type="molecule type" value="Genomic_DNA"/>
</dbReference>
<evidence type="ECO:0000256" key="1">
    <source>
        <dbReference type="SAM" id="Phobius"/>
    </source>
</evidence>